<sequence>MLWIEAAAALLGVLSVTLMARQQPLAWPVGLAMVLLYIAVFQNARLYSEMLLQMVYAVLQLYGWWCWRRGTPARTALAVTTLAWPRAARDLLAGLLVTVALGWLMSRHTNAQQPWLDAALTGFSLVGQYWMAHKRLQCWPLWLVVDCVYVGMFLAVGLQLTALLYLVFIALALYGWRQWHMAARTTQRAPVPA</sequence>
<evidence type="ECO:0000313" key="12">
    <source>
        <dbReference type="Proteomes" id="UP001501627"/>
    </source>
</evidence>
<evidence type="ECO:0000256" key="5">
    <source>
        <dbReference type="ARBA" id="ARBA00022448"/>
    </source>
</evidence>
<dbReference type="Pfam" id="PF04973">
    <property type="entry name" value="NMN_transporter"/>
    <property type="match status" value="1"/>
</dbReference>
<evidence type="ECO:0000256" key="10">
    <source>
        <dbReference type="SAM" id="Phobius"/>
    </source>
</evidence>
<keyword evidence="12" id="KW-1185">Reference proteome</keyword>
<dbReference type="EMBL" id="BAABBP010000009">
    <property type="protein sequence ID" value="GAA3991914.1"/>
    <property type="molecule type" value="Genomic_DNA"/>
</dbReference>
<evidence type="ECO:0000256" key="6">
    <source>
        <dbReference type="ARBA" id="ARBA00022475"/>
    </source>
</evidence>
<dbReference type="PANTHER" id="PTHR36122:SF2">
    <property type="entry name" value="NICOTINAMIDE RIBOSIDE TRANSPORTER PNUC"/>
    <property type="match status" value="1"/>
</dbReference>
<feature type="transmembrane region" description="Helical" evidence="10">
    <location>
        <begin position="149"/>
        <end position="174"/>
    </location>
</feature>
<keyword evidence="8 10" id="KW-1133">Transmembrane helix</keyword>
<evidence type="ECO:0000256" key="8">
    <source>
        <dbReference type="ARBA" id="ARBA00022989"/>
    </source>
</evidence>
<evidence type="ECO:0000256" key="9">
    <source>
        <dbReference type="ARBA" id="ARBA00023136"/>
    </source>
</evidence>
<keyword evidence="7 10" id="KW-0812">Transmembrane</keyword>
<dbReference type="PANTHER" id="PTHR36122">
    <property type="entry name" value="NICOTINAMIDE RIBOSIDE TRANSPORTER PNUC"/>
    <property type="match status" value="1"/>
</dbReference>
<evidence type="ECO:0000256" key="3">
    <source>
        <dbReference type="ARBA" id="ARBA00006669"/>
    </source>
</evidence>
<comment type="subcellular location">
    <subcellularLocation>
        <location evidence="2">Cell membrane</location>
        <topology evidence="2">Multi-pass membrane protein</topology>
    </subcellularLocation>
</comment>
<evidence type="ECO:0000256" key="4">
    <source>
        <dbReference type="ARBA" id="ARBA00017522"/>
    </source>
</evidence>
<protein>
    <recommendedName>
        <fullName evidence="4">Nicotinamide riboside transporter PnuC</fullName>
    </recommendedName>
</protein>
<gene>
    <name evidence="11" type="primary">pnuC</name>
    <name evidence="11" type="ORF">GCM10022279_13870</name>
</gene>
<keyword evidence="9 10" id="KW-0472">Membrane</keyword>
<comment type="similarity">
    <text evidence="3">Belongs to the nicotinamide ribonucleoside (NR) uptake permease (TC 4.B.1) family.</text>
</comment>
<keyword evidence="6" id="KW-1003">Cell membrane</keyword>
<dbReference type="RefSeq" id="WP_344868978.1">
    <property type="nucleotide sequence ID" value="NZ_BAABBP010000009.1"/>
</dbReference>
<evidence type="ECO:0000313" key="11">
    <source>
        <dbReference type="EMBL" id="GAA3991914.1"/>
    </source>
</evidence>
<proteinExistence type="inferred from homology"/>
<evidence type="ECO:0000256" key="7">
    <source>
        <dbReference type="ARBA" id="ARBA00022692"/>
    </source>
</evidence>
<reference evidence="12" key="1">
    <citation type="journal article" date="2019" name="Int. J. Syst. Evol. Microbiol.">
        <title>The Global Catalogue of Microorganisms (GCM) 10K type strain sequencing project: providing services to taxonomists for standard genome sequencing and annotation.</title>
        <authorList>
            <consortium name="The Broad Institute Genomics Platform"/>
            <consortium name="The Broad Institute Genome Sequencing Center for Infectious Disease"/>
            <person name="Wu L."/>
            <person name="Ma J."/>
        </authorList>
    </citation>
    <scope>NUCLEOTIDE SEQUENCE [LARGE SCALE GENOMIC DNA]</scope>
    <source>
        <strain evidence="12">JCM 17561</strain>
    </source>
</reference>
<organism evidence="11 12">
    <name type="scientific">Comamonas faecalis</name>
    <dbReference type="NCBI Taxonomy" id="1387849"/>
    <lineage>
        <taxon>Bacteria</taxon>
        <taxon>Pseudomonadati</taxon>
        <taxon>Pseudomonadota</taxon>
        <taxon>Betaproteobacteria</taxon>
        <taxon>Burkholderiales</taxon>
        <taxon>Comamonadaceae</taxon>
        <taxon>Comamonas</taxon>
    </lineage>
</organism>
<accession>A0ABP7R421</accession>
<evidence type="ECO:0000256" key="1">
    <source>
        <dbReference type="ARBA" id="ARBA00002672"/>
    </source>
</evidence>
<name>A0ABP7R421_9BURK</name>
<comment type="caution">
    <text evidence="11">The sequence shown here is derived from an EMBL/GenBank/DDBJ whole genome shotgun (WGS) entry which is preliminary data.</text>
</comment>
<comment type="function">
    <text evidence="1">Required for nicotinamide riboside transport across the inner membrane.</text>
</comment>
<dbReference type="NCBIfam" id="TIGR01528">
    <property type="entry name" value="NMN_trans_PnuC"/>
    <property type="match status" value="1"/>
</dbReference>
<evidence type="ECO:0000256" key="2">
    <source>
        <dbReference type="ARBA" id="ARBA00004651"/>
    </source>
</evidence>
<dbReference type="Proteomes" id="UP001501627">
    <property type="component" value="Unassembled WGS sequence"/>
</dbReference>
<dbReference type="InterPro" id="IPR006419">
    <property type="entry name" value="NMN_transpt_PnuC"/>
</dbReference>
<keyword evidence="5" id="KW-0813">Transport</keyword>